<dbReference type="PANTHER" id="PTHR35010:SF2">
    <property type="entry name" value="BLL4672 PROTEIN"/>
    <property type="match status" value="1"/>
</dbReference>
<evidence type="ECO:0000313" key="3">
    <source>
        <dbReference type="Proteomes" id="UP001589568"/>
    </source>
</evidence>
<reference evidence="2 3" key="1">
    <citation type="submission" date="2024-09" db="EMBL/GenBank/DDBJ databases">
        <authorList>
            <person name="Sun Q."/>
            <person name="Mori K."/>
        </authorList>
    </citation>
    <scope>NUCLEOTIDE SEQUENCE [LARGE SCALE GENOMIC DNA]</scope>
    <source>
        <strain evidence="2 3">JCM 3324</strain>
    </source>
</reference>
<dbReference type="SMART" id="SM00530">
    <property type="entry name" value="HTH_XRE"/>
    <property type="match status" value="1"/>
</dbReference>
<dbReference type="SUPFAM" id="SSF47413">
    <property type="entry name" value="lambda repressor-like DNA-binding domains"/>
    <property type="match status" value="1"/>
</dbReference>
<accession>A0ABV5P3J8</accession>
<dbReference type="Gene3D" id="3.30.450.180">
    <property type="match status" value="1"/>
</dbReference>
<dbReference type="Pfam" id="PF13560">
    <property type="entry name" value="HTH_31"/>
    <property type="match status" value="1"/>
</dbReference>
<sequence length="288" mass="31561">MTDDANVLGSYLRARREQVAPETVGLPKAGLRRVPGLRREEVAMLAGISADYYLRLEQGRDRHPSEQVLRSLARVLQLDAAATDYLLGLGAAPPPRRRRRPRREVVPEGTRTLLGTLPLPAFVEGRCFDVLAANRLAVALSPRLAPGGNRLRDLFLDPAEQALYGDWERAAAALVAGFRASVGTDVDDPRGIELVGELSLASELFRTLWARHDVVRWRSSPVVLHHPQVGELRLLREKLAITGVTGQLLVMYHAQPGTEHADKLALLSSYALPDGEPTRSASRADVTS</sequence>
<dbReference type="Proteomes" id="UP001589568">
    <property type="component" value="Unassembled WGS sequence"/>
</dbReference>
<evidence type="ECO:0000313" key="2">
    <source>
        <dbReference type="EMBL" id="MFB9477130.1"/>
    </source>
</evidence>
<feature type="domain" description="HTH cro/C1-type" evidence="1">
    <location>
        <begin position="31"/>
        <end position="83"/>
    </location>
</feature>
<dbReference type="InterPro" id="IPR010982">
    <property type="entry name" value="Lambda_DNA-bd_dom_sf"/>
</dbReference>
<dbReference type="InterPro" id="IPR041413">
    <property type="entry name" value="MLTR_LBD"/>
</dbReference>
<dbReference type="Pfam" id="PF17765">
    <property type="entry name" value="MLTR_LBD"/>
    <property type="match status" value="1"/>
</dbReference>
<name>A0ABV5P3J8_9ACTN</name>
<organism evidence="2 3">
    <name type="scientific">Nonomuraea salmonea</name>
    <dbReference type="NCBI Taxonomy" id="46181"/>
    <lineage>
        <taxon>Bacteria</taxon>
        <taxon>Bacillati</taxon>
        <taxon>Actinomycetota</taxon>
        <taxon>Actinomycetes</taxon>
        <taxon>Streptosporangiales</taxon>
        <taxon>Streptosporangiaceae</taxon>
        <taxon>Nonomuraea</taxon>
    </lineage>
</organism>
<dbReference type="PROSITE" id="PS50943">
    <property type="entry name" value="HTH_CROC1"/>
    <property type="match status" value="1"/>
</dbReference>
<comment type="caution">
    <text evidence="2">The sequence shown here is derived from an EMBL/GenBank/DDBJ whole genome shotgun (WGS) entry which is preliminary data.</text>
</comment>
<dbReference type="EMBL" id="JBHMCF010000060">
    <property type="protein sequence ID" value="MFB9477130.1"/>
    <property type="molecule type" value="Genomic_DNA"/>
</dbReference>
<dbReference type="PANTHER" id="PTHR35010">
    <property type="entry name" value="BLL4672 PROTEIN-RELATED"/>
    <property type="match status" value="1"/>
</dbReference>
<gene>
    <name evidence="2" type="ORF">ACFFR3_47210</name>
</gene>
<dbReference type="Gene3D" id="1.10.260.40">
    <property type="entry name" value="lambda repressor-like DNA-binding domains"/>
    <property type="match status" value="1"/>
</dbReference>
<dbReference type="CDD" id="cd00093">
    <property type="entry name" value="HTH_XRE"/>
    <property type="match status" value="1"/>
</dbReference>
<protein>
    <submittedName>
        <fullName evidence="2">Helix-turn-helix domain-containing protein</fullName>
    </submittedName>
</protein>
<keyword evidence="3" id="KW-1185">Reference proteome</keyword>
<proteinExistence type="predicted"/>
<evidence type="ECO:0000259" key="1">
    <source>
        <dbReference type="PROSITE" id="PS50943"/>
    </source>
</evidence>
<dbReference type="RefSeq" id="WP_345405729.1">
    <property type="nucleotide sequence ID" value="NZ_BAAAXS010000001.1"/>
</dbReference>
<dbReference type="InterPro" id="IPR001387">
    <property type="entry name" value="Cro/C1-type_HTH"/>
</dbReference>